<evidence type="ECO:0000313" key="1">
    <source>
        <dbReference type="EMBL" id="EFC36959.1"/>
    </source>
</evidence>
<dbReference type="EMBL" id="GG738923">
    <property type="protein sequence ID" value="EFC36959.1"/>
    <property type="molecule type" value="Genomic_DNA"/>
</dbReference>
<dbReference type="InParanoid" id="D2W1Q0"/>
<protein>
    <submittedName>
        <fullName evidence="1">Predicted protein</fullName>
    </submittedName>
</protein>
<name>D2W1Q0_NAEGR</name>
<dbReference type="KEGG" id="ngr:NAEGRDRAFT_75334"/>
<organism evidence="2">
    <name type="scientific">Naegleria gruberi</name>
    <name type="common">Amoeba</name>
    <dbReference type="NCBI Taxonomy" id="5762"/>
    <lineage>
        <taxon>Eukaryota</taxon>
        <taxon>Discoba</taxon>
        <taxon>Heterolobosea</taxon>
        <taxon>Tetramitia</taxon>
        <taxon>Eutetramitia</taxon>
        <taxon>Vahlkampfiidae</taxon>
        <taxon>Naegleria</taxon>
    </lineage>
</organism>
<proteinExistence type="predicted"/>
<dbReference type="GeneID" id="8856208"/>
<accession>D2W1Q0</accession>
<dbReference type="AlphaFoldDB" id="D2W1Q0"/>
<sequence length="391" mass="45576">MSLSKDNFVIETECDDDKNIVSNGRTLTIHAIRSSYYDHMVETDIEEVKEINLQSLTSFKDSHFPNVPIDGFYSILMSLVNGEYSSNVNDYLIDYGIDGFFRNIEKSKEKVMKLYKDHHFDDSLLLRTLKCKNIELTENLMKKGHILTLEQMQNITKNIKNVDSFTVLFTCKYLKFNNIDFNRFLPDVESILDSTPEVCEIFIEEKIVECPDVLIDIVNETTHVNYPALQYLKQVKPSLICPLDTRSIKKKGQPKILILFENPAHEKEQKYLYSSMTRITCKIFPQSLDREKVLNNLTEKCSNMDVILFRPKTFSEDKLKETLELIQKATINTKPIIGIVCFYSNLSENKQALREVFRAVRDVYLIIEIYPCPPFSQFTEIFYCNQNLCNM</sequence>
<dbReference type="VEuPathDB" id="AmoebaDB:NAEGRDRAFT_75334"/>
<reference evidence="1 2" key="1">
    <citation type="journal article" date="2010" name="Cell">
        <title>The genome of Naegleria gruberi illuminates early eukaryotic versatility.</title>
        <authorList>
            <person name="Fritz-Laylin L.K."/>
            <person name="Prochnik S.E."/>
            <person name="Ginger M.L."/>
            <person name="Dacks J.B."/>
            <person name="Carpenter M.L."/>
            <person name="Field M.C."/>
            <person name="Kuo A."/>
            <person name="Paredez A."/>
            <person name="Chapman J."/>
            <person name="Pham J."/>
            <person name="Shu S."/>
            <person name="Neupane R."/>
            <person name="Cipriano M."/>
            <person name="Mancuso J."/>
            <person name="Tu H."/>
            <person name="Salamov A."/>
            <person name="Lindquist E."/>
            <person name="Shapiro H."/>
            <person name="Lucas S."/>
            <person name="Grigoriev I.V."/>
            <person name="Cande W.Z."/>
            <person name="Fulton C."/>
            <person name="Rokhsar D.S."/>
            <person name="Dawson S.C."/>
        </authorList>
    </citation>
    <scope>NUCLEOTIDE SEQUENCE [LARGE SCALE GENOMIC DNA]</scope>
    <source>
        <strain evidence="1 2">NEG-M</strain>
    </source>
</reference>
<dbReference type="RefSeq" id="XP_002669703.1">
    <property type="nucleotide sequence ID" value="XM_002669657.1"/>
</dbReference>
<dbReference type="Proteomes" id="UP000006671">
    <property type="component" value="Unassembled WGS sequence"/>
</dbReference>
<gene>
    <name evidence="1" type="ORF">NAEGRDRAFT_75334</name>
</gene>
<keyword evidence="2" id="KW-1185">Reference proteome</keyword>
<evidence type="ECO:0000313" key="2">
    <source>
        <dbReference type="Proteomes" id="UP000006671"/>
    </source>
</evidence>